<name>A0ACA9S1D4_9GLOM</name>
<dbReference type="Proteomes" id="UP000789920">
    <property type="component" value="Unassembled WGS sequence"/>
</dbReference>
<evidence type="ECO:0000313" key="1">
    <source>
        <dbReference type="EMBL" id="CAG8820174.1"/>
    </source>
</evidence>
<sequence>GPLTKDGLDLTPCAREILLNAALPLCVVIISTIFLVIRTCCRRSIDQSVYFPLVFNEQITRSQSAPNGSIPMLMHDVVQLILSFIQLGSVGFILGWRINEIFEVSDDSENALYWFIGIVGLFISWLYITALIACHSMTRRTQYAFIKHLLVLYTLLFIIACFNLRSIIINETTGIVFIFAIWNVGACGVLFVSSLLRPRNPELMYTRNKMISRDTIASLWSLISFSWMAPIIRLGNGHDLTVDDLWELPFRCQAAHCYLELDR</sequence>
<accession>A0ACA9S1D4</accession>
<dbReference type="EMBL" id="CAJVQC010083254">
    <property type="protein sequence ID" value="CAG8820174.1"/>
    <property type="molecule type" value="Genomic_DNA"/>
</dbReference>
<organism evidence="1 2">
    <name type="scientific">Racocetra persica</name>
    <dbReference type="NCBI Taxonomy" id="160502"/>
    <lineage>
        <taxon>Eukaryota</taxon>
        <taxon>Fungi</taxon>
        <taxon>Fungi incertae sedis</taxon>
        <taxon>Mucoromycota</taxon>
        <taxon>Glomeromycotina</taxon>
        <taxon>Glomeromycetes</taxon>
        <taxon>Diversisporales</taxon>
        <taxon>Gigasporaceae</taxon>
        <taxon>Racocetra</taxon>
    </lineage>
</organism>
<gene>
    <name evidence="1" type="ORF">RPERSI_LOCUS25301</name>
</gene>
<comment type="caution">
    <text evidence="1">The sequence shown here is derived from an EMBL/GenBank/DDBJ whole genome shotgun (WGS) entry which is preliminary data.</text>
</comment>
<evidence type="ECO:0000313" key="2">
    <source>
        <dbReference type="Proteomes" id="UP000789920"/>
    </source>
</evidence>
<feature type="non-terminal residue" evidence="1">
    <location>
        <position position="263"/>
    </location>
</feature>
<feature type="non-terminal residue" evidence="1">
    <location>
        <position position="1"/>
    </location>
</feature>
<reference evidence="1" key="1">
    <citation type="submission" date="2021-06" db="EMBL/GenBank/DDBJ databases">
        <authorList>
            <person name="Kallberg Y."/>
            <person name="Tangrot J."/>
            <person name="Rosling A."/>
        </authorList>
    </citation>
    <scope>NUCLEOTIDE SEQUENCE</scope>
    <source>
        <strain evidence="1">MA461A</strain>
    </source>
</reference>
<proteinExistence type="predicted"/>
<keyword evidence="2" id="KW-1185">Reference proteome</keyword>
<protein>
    <submittedName>
        <fullName evidence="1">18735_t:CDS:1</fullName>
    </submittedName>
</protein>